<evidence type="ECO:0000313" key="3">
    <source>
        <dbReference type="Proteomes" id="UP000198374"/>
    </source>
</evidence>
<keyword evidence="1" id="KW-0472">Membrane</keyword>
<evidence type="ECO:0000313" key="2">
    <source>
        <dbReference type="EMBL" id="GAW99972.1"/>
    </source>
</evidence>
<gene>
    <name evidence="2" type="ORF">IWT30_01952</name>
</gene>
<name>A0A1Z5IE22_9LACO</name>
<accession>A0A1Z5IE22</accession>
<comment type="caution">
    <text evidence="2">The sequence shown here is derived from an EMBL/GenBank/DDBJ whole genome shotgun (WGS) entry which is preliminary data.</text>
</comment>
<dbReference type="EMBL" id="BCMF01000010">
    <property type="protein sequence ID" value="GAW99972.1"/>
    <property type="molecule type" value="Genomic_DNA"/>
</dbReference>
<reference evidence="2 3" key="1">
    <citation type="submission" date="2015-11" db="EMBL/GenBank/DDBJ databases">
        <title>Draft genome sequences of new species of the genus Lactobacillus isolated from orchardgrass silage.</title>
        <authorList>
            <person name="Tohno M."/>
            <person name="Tanizawa Y."/>
            <person name="Arita M."/>
        </authorList>
    </citation>
    <scope>NUCLEOTIDE SEQUENCE [LARGE SCALE GENOMIC DNA]</scope>
    <source>
        <strain evidence="2 3">IWT30</strain>
    </source>
</reference>
<dbReference type="OrthoDB" id="2322644at2"/>
<sequence>MTIADTAVQVKLMILFAVGLIALLAVIFLSIRHDHRITLNSTLPLIIVAVFMLSVLISLSQL</sequence>
<keyword evidence="1" id="KW-0812">Transmembrane</keyword>
<feature type="transmembrane region" description="Helical" evidence="1">
    <location>
        <begin position="37"/>
        <end position="59"/>
    </location>
</feature>
<keyword evidence="1" id="KW-1133">Transmembrane helix</keyword>
<protein>
    <submittedName>
        <fullName evidence="2">Uncharacterized protein</fullName>
    </submittedName>
</protein>
<feature type="transmembrane region" description="Helical" evidence="1">
    <location>
        <begin position="12"/>
        <end position="31"/>
    </location>
</feature>
<proteinExistence type="predicted"/>
<evidence type="ECO:0000256" key="1">
    <source>
        <dbReference type="SAM" id="Phobius"/>
    </source>
</evidence>
<keyword evidence="3" id="KW-1185">Reference proteome</keyword>
<dbReference type="AlphaFoldDB" id="A0A1Z5IE22"/>
<dbReference type="Proteomes" id="UP000198374">
    <property type="component" value="Unassembled WGS sequence"/>
</dbReference>
<organism evidence="2 3">
    <name type="scientific">Secundilactobacillus mixtipabuli</name>
    <dbReference type="NCBI Taxonomy" id="1435342"/>
    <lineage>
        <taxon>Bacteria</taxon>
        <taxon>Bacillati</taxon>
        <taxon>Bacillota</taxon>
        <taxon>Bacilli</taxon>
        <taxon>Lactobacillales</taxon>
        <taxon>Lactobacillaceae</taxon>
        <taxon>Secundilactobacillus</taxon>
    </lineage>
</organism>
<dbReference type="RefSeq" id="WP_089109764.1">
    <property type="nucleotide sequence ID" value="NZ_BCMF01000010.1"/>
</dbReference>